<dbReference type="PROSITE" id="PS50105">
    <property type="entry name" value="SAM_DOMAIN"/>
    <property type="match status" value="1"/>
</dbReference>
<dbReference type="CDD" id="cd07302">
    <property type="entry name" value="CHD"/>
    <property type="match status" value="1"/>
</dbReference>
<dbReference type="Gene3D" id="1.25.40.10">
    <property type="entry name" value="Tetratricopeptide repeat domain"/>
    <property type="match status" value="2"/>
</dbReference>
<dbReference type="SUPFAM" id="SSF55073">
    <property type="entry name" value="Nucleotide cyclase"/>
    <property type="match status" value="1"/>
</dbReference>
<evidence type="ECO:0000256" key="2">
    <source>
        <dbReference type="ARBA" id="ARBA00022840"/>
    </source>
</evidence>
<dbReference type="InterPro" id="IPR027417">
    <property type="entry name" value="P-loop_NTPase"/>
</dbReference>
<dbReference type="CDD" id="cd09487">
    <property type="entry name" value="SAM_superfamily"/>
    <property type="match status" value="1"/>
</dbReference>
<proteinExistence type="predicted"/>
<name>A0ABS9P2S6_9RHOB</name>
<accession>A0ABS9P2S6</accession>
<dbReference type="InterPro" id="IPR019734">
    <property type="entry name" value="TPR_rpt"/>
</dbReference>
<dbReference type="Pfam" id="PF00211">
    <property type="entry name" value="Guanylate_cyc"/>
    <property type="match status" value="1"/>
</dbReference>
<dbReference type="Proteomes" id="UP001165279">
    <property type="component" value="Unassembled WGS sequence"/>
</dbReference>
<feature type="domain" description="Guanylate cyclase" evidence="5">
    <location>
        <begin position="125"/>
        <end position="254"/>
    </location>
</feature>
<dbReference type="SUPFAM" id="SSF52540">
    <property type="entry name" value="P-loop containing nucleoside triphosphate hydrolases"/>
    <property type="match status" value="1"/>
</dbReference>
<dbReference type="Pfam" id="PF00536">
    <property type="entry name" value="SAM_1"/>
    <property type="match status" value="1"/>
</dbReference>
<dbReference type="PANTHER" id="PTHR16305:SF28">
    <property type="entry name" value="GUANYLATE CYCLASE DOMAIN-CONTAINING PROTEIN"/>
    <property type="match status" value="1"/>
</dbReference>
<dbReference type="RefSeq" id="WP_238906356.1">
    <property type="nucleotide sequence ID" value="NZ_JAKOEM010000035.1"/>
</dbReference>
<keyword evidence="1" id="KW-0547">Nucleotide-binding</keyword>
<keyword evidence="7" id="KW-1185">Reference proteome</keyword>
<evidence type="ECO:0000256" key="3">
    <source>
        <dbReference type="SAM" id="MobiDB-lite"/>
    </source>
</evidence>
<evidence type="ECO:0000259" key="4">
    <source>
        <dbReference type="PROSITE" id="PS50105"/>
    </source>
</evidence>
<evidence type="ECO:0000259" key="5">
    <source>
        <dbReference type="PROSITE" id="PS50125"/>
    </source>
</evidence>
<dbReference type="InterPro" id="IPR001054">
    <property type="entry name" value="A/G_cyclase"/>
</dbReference>
<organism evidence="6 7">
    <name type="scientific">Ruegeria alba</name>
    <dbReference type="NCBI Taxonomy" id="2916756"/>
    <lineage>
        <taxon>Bacteria</taxon>
        <taxon>Pseudomonadati</taxon>
        <taxon>Pseudomonadota</taxon>
        <taxon>Alphaproteobacteria</taxon>
        <taxon>Rhodobacterales</taxon>
        <taxon>Roseobacteraceae</taxon>
        <taxon>Ruegeria</taxon>
    </lineage>
</organism>
<evidence type="ECO:0000313" key="6">
    <source>
        <dbReference type="EMBL" id="MCG6560719.1"/>
    </source>
</evidence>
<gene>
    <name evidence="6" type="ORF">MB818_21150</name>
</gene>
<dbReference type="SUPFAM" id="SSF48452">
    <property type="entry name" value="TPR-like"/>
    <property type="match status" value="2"/>
</dbReference>
<dbReference type="InterPro" id="IPR013761">
    <property type="entry name" value="SAM/pointed_sf"/>
</dbReference>
<dbReference type="SMART" id="SM00454">
    <property type="entry name" value="SAM"/>
    <property type="match status" value="1"/>
</dbReference>
<dbReference type="SMART" id="SM00028">
    <property type="entry name" value="TPR"/>
    <property type="match status" value="4"/>
</dbReference>
<dbReference type="InterPro" id="IPR029787">
    <property type="entry name" value="Nucleotide_cyclase"/>
</dbReference>
<comment type="caution">
    <text evidence="6">The sequence shown here is derived from an EMBL/GenBank/DDBJ whole genome shotgun (WGS) entry which is preliminary data.</text>
</comment>
<dbReference type="PROSITE" id="PS50125">
    <property type="entry name" value="GUANYLATE_CYCLASE_2"/>
    <property type="match status" value="1"/>
</dbReference>
<dbReference type="Gene3D" id="3.30.70.1230">
    <property type="entry name" value="Nucleotide cyclase"/>
    <property type="match status" value="1"/>
</dbReference>
<evidence type="ECO:0000256" key="1">
    <source>
        <dbReference type="ARBA" id="ARBA00022741"/>
    </source>
</evidence>
<evidence type="ECO:0000313" key="7">
    <source>
        <dbReference type="Proteomes" id="UP001165279"/>
    </source>
</evidence>
<protein>
    <submittedName>
        <fullName evidence="6">AAA family ATPase</fullName>
    </submittedName>
</protein>
<dbReference type="Gene3D" id="1.10.150.50">
    <property type="entry name" value="Transcription Factor, Ets-1"/>
    <property type="match status" value="1"/>
</dbReference>
<reference evidence="6" key="1">
    <citation type="submission" date="2022-02" db="EMBL/GenBank/DDBJ databases">
        <title>The genome sequence of Ruegeria sp. 1NDH52C.</title>
        <authorList>
            <person name="Du J."/>
        </authorList>
    </citation>
    <scope>NUCLEOTIDE SEQUENCE</scope>
    <source>
        <strain evidence="6">1NDH52C</strain>
    </source>
</reference>
<keyword evidence="2" id="KW-0067">ATP-binding</keyword>
<dbReference type="InterPro" id="IPR041664">
    <property type="entry name" value="AAA_16"/>
</dbReference>
<sequence>MIGIPEISMVFRMDVEIDTWLSGLDLGRYVDTFRENDVDGRVLPLLCDQDLKELGVSLGHRKLILAAIQDMSHDRAEAAADPGTAAIDPKAEEHGLSTPATAPDNGDAPDAKSSTVAAAERRHLTVLFADLVGSTELTNRFDPEDMRALLQRYQDGVAGAVSRYGGYVAKYLGDGLLVFFGWPRAYEDHAVRAIKAGLDAVERVSQQRAPDGSPLYVRIGVASGEVVVGDTIGENTYEEGAMTGPILNLASRIQEHATPNSIVLPEEGTEASLHRIFEFSSLGEVHLKGFEAPRKLFQVRAERSAESRFRAAHGEDLSSVLVGRTLEKGILKQAWQHAKRGKGEVVLLCGEAGIGKSRITEEFLADDAVAGHADIIRLNCSPYLTGSPFHPVTDRISQDAGVAPDFDDDRILEYVRAMLEARQGLDWRNVLPVFAALVAPRSEVAQKVLAMSPQEQRDLTIQTLINTVKVRAGVRPVILFVEDAHWIDPSTNALLDRFKDICADLPLMILVTHRPDWALAQSEGDLHVQTLQLRRFDADHVAELVRNVSGQEPDRDLIDLIVQQTDGIPLFVEELTRAIGASGARGKISVPSSLKGTLMARLDAVSQNAKQVALAGAVIGREFEPALLTASMTGSGIDIPACLDELRKAGLIFESGHSRGKYVFRHALIRDTAYQSMLASTRRQQHARVAEALNDLRSAEIARQPELVARHLTEAEDWPAAFRRWRSATELALARSASREAISNANETQKAARHLGGEESKAVIAAKILIGRSYDSAGRLPDCIAILEEAWNAARKIGDAELAADAANHFADAAMMASDWHAKAILFCNQALEDLSEQDEKRRAGLKSQLARAYTFTGQYEKSSAFGREAMELAAKLGDHKAQFSVMMSRFGAPFIARSKDERDHWRENLQAMHSVAEKLGTIDQGRDRTLSLFLGAEMADRQLMDHSLDMLTDISKKENHLQLYWVQVHARAMIAILEGDFELAERYANEAVKIGRRTHGEHVEGVYGVQMFTIRREQNRLQEVAPVIKRLMSESPEDTTWQPGFAVIAVELGFRDAAERILNELAETGFELPKDALYSTTLSYLADICVAVGHEEHAKTVYEKLMPYEKLTITAGATTVCAGAASRRLGSLAGLLGDWDASDHMFETAIEIDAKMNALPWIAHSKAAYSTALRRRGRKKDMERALQLEAEALAVAKKLDMVKLRAKLEATTI</sequence>
<dbReference type="EMBL" id="JAKOEM010000035">
    <property type="protein sequence ID" value="MCG6560719.1"/>
    <property type="molecule type" value="Genomic_DNA"/>
</dbReference>
<dbReference type="PANTHER" id="PTHR16305">
    <property type="entry name" value="TESTICULAR SOLUBLE ADENYLYL CYCLASE"/>
    <property type="match status" value="1"/>
</dbReference>
<dbReference type="SUPFAM" id="SSF47769">
    <property type="entry name" value="SAM/Pointed domain"/>
    <property type="match status" value="1"/>
</dbReference>
<feature type="region of interest" description="Disordered" evidence="3">
    <location>
        <begin position="94"/>
        <end position="115"/>
    </location>
</feature>
<dbReference type="Pfam" id="PF13191">
    <property type="entry name" value="AAA_16"/>
    <property type="match status" value="1"/>
</dbReference>
<dbReference type="InterPro" id="IPR011990">
    <property type="entry name" value="TPR-like_helical_dom_sf"/>
</dbReference>
<dbReference type="SMART" id="SM00044">
    <property type="entry name" value="CYCc"/>
    <property type="match status" value="1"/>
</dbReference>
<dbReference type="InterPro" id="IPR001660">
    <property type="entry name" value="SAM"/>
</dbReference>
<feature type="domain" description="SAM" evidence="4">
    <location>
        <begin position="16"/>
        <end position="74"/>
    </location>
</feature>